<evidence type="ECO:0000259" key="9">
    <source>
        <dbReference type="PROSITE" id="PS50157"/>
    </source>
</evidence>
<sequence>MTTTIMKIETEMELCSICGADGGGELLTPEEHDAGGDPMQVPLRTMLLHLNNNKVVPEGRLCSNCIQRAIEAYEFSSSLSAKNTPPLSEKIRALRRRLHELTQKIDVFIVVGGPGANANGTYSEDDIIMVEKDVLAAAAVADDEDLERARNARGDNVYQCSVCPQSFQRVSQYRAHAAVHAADALHSCWTCGAQFSSRDALRRHAADHEPLRVHTCYLCNTHFQRARAQGAGELRRHAGAGGCAAVCPACGAAAASRAALAAHAAAAHGRGGAAPHVCAACFRTFAEPAALTAHLLRHRQADQFVCGYDGCILRFATRGYLLAHIRRCHAAAPAANGAAPPSAAPSSAPTPTCDRCGRTFGSVAAMKRHARVHRTDRFVSQEEGNDSQVDGEGDDMEVEATADPGTEGEVEYLEMEALDDMEYRE</sequence>
<feature type="region of interest" description="Disordered" evidence="8">
    <location>
        <begin position="376"/>
        <end position="425"/>
    </location>
</feature>
<evidence type="ECO:0000256" key="8">
    <source>
        <dbReference type="SAM" id="MobiDB-lite"/>
    </source>
</evidence>
<keyword evidence="2" id="KW-0479">Metal-binding</keyword>
<organism evidence="10 12">
    <name type="scientific">Galleria mellonella</name>
    <name type="common">Greater wax moth</name>
    <dbReference type="NCBI Taxonomy" id="7137"/>
    <lineage>
        <taxon>Eukaryota</taxon>
        <taxon>Metazoa</taxon>
        <taxon>Ecdysozoa</taxon>
        <taxon>Arthropoda</taxon>
        <taxon>Hexapoda</taxon>
        <taxon>Insecta</taxon>
        <taxon>Pterygota</taxon>
        <taxon>Neoptera</taxon>
        <taxon>Endopterygota</taxon>
        <taxon>Lepidoptera</taxon>
        <taxon>Glossata</taxon>
        <taxon>Ditrysia</taxon>
        <taxon>Pyraloidea</taxon>
        <taxon>Pyralidae</taxon>
        <taxon>Galleriinae</taxon>
        <taxon>Galleria</taxon>
    </lineage>
</organism>
<evidence type="ECO:0000313" key="10">
    <source>
        <dbReference type="Proteomes" id="UP001652740"/>
    </source>
</evidence>
<proteinExistence type="predicted"/>
<keyword evidence="3" id="KW-0677">Repeat</keyword>
<name>A0ABM3MKJ6_GALME</name>
<dbReference type="SUPFAM" id="SSF57667">
    <property type="entry name" value="beta-beta-alpha zinc fingers"/>
    <property type="match status" value="2"/>
</dbReference>
<dbReference type="Gene3D" id="3.30.160.60">
    <property type="entry name" value="Classic Zinc Finger"/>
    <property type="match status" value="3"/>
</dbReference>
<dbReference type="InterPro" id="IPR036236">
    <property type="entry name" value="Znf_C2H2_sf"/>
</dbReference>
<dbReference type="PROSITE" id="PS00028">
    <property type="entry name" value="ZINC_FINGER_C2H2_1"/>
    <property type="match status" value="5"/>
</dbReference>
<feature type="domain" description="C2H2-type" evidence="9">
    <location>
        <begin position="351"/>
        <end position="378"/>
    </location>
</feature>
<protein>
    <submittedName>
        <fullName evidence="11 12">Zinc finger protein 316-like isoform X1</fullName>
    </submittedName>
</protein>
<dbReference type="InterPro" id="IPR050888">
    <property type="entry name" value="ZnF_C2H2-type_TF"/>
</dbReference>
<evidence type="ECO:0000313" key="12">
    <source>
        <dbReference type="RefSeq" id="XP_052751689.1"/>
    </source>
</evidence>
<evidence type="ECO:0000256" key="6">
    <source>
        <dbReference type="ARBA" id="ARBA00023242"/>
    </source>
</evidence>
<accession>A0ABM3MKJ6</accession>
<evidence type="ECO:0000256" key="1">
    <source>
        <dbReference type="ARBA" id="ARBA00004123"/>
    </source>
</evidence>
<keyword evidence="10" id="KW-1185">Reference proteome</keyword>
<evidence type="ECO:0000256" key="5">
    <source>
        <dbReference type="ARBA" id="ARBA00022833"/>
    </source>
</evidence>
<dbReference type="SMART" id="SM00355">
    <property type="entry name" value="ZnF_C2H2"/>
    <property type="match status" value="6"/>
</dbReference>
<comment type="subcellular location">
    <subcellularLocation>
        <location evidence="1">Nucleus</location>
    </subcellularLocation>
</comment>
<reference evidence="11 12" key="1">
    <citation type="submission" date="2025-05" db="UniProtKB">
        <authorList>
            <consortium name="RefSeq"/>
        </authorList>
    </citation>
    <scope>IDENTIFICATION</scope>
    <source>
        <tissue evidence="11 12">Whole larvae</tissue>
    </source>
</reference>
<dbReference type="Proteomes" id="UP001652740">
    <property type="component" value="Unplaced"/>
</dbReference>
<dbReference type="RefSeq" id="XP_052751688.1">
    <property type="nucleotide sequence ID" value="XM_052895728.1"/>
</dbReference>
<dbReference type="GeneID" id="113514115"/>
<evidence type="ECO:0000256" key="2">
    <source>
        <dbReference type="ARBA" id="ARBA00022723"/>
    </source>
</evidence>
<evidence type="ECO:0000256" key="4">
    <source>
        <dbReference type="ARBA" id="ARBA00022771"/>
    </source>
</evidence>
<dbReference type="PANTHER" id="PTHR24406">
    <property type="entry name" value="TRANSCRIPTIONAL REPRESSOR CTCFL-RELATED"/>
    <property type="match status" value="1"/>
</dbReference>
<keyword evidence="4 7" id="KW-0863">Zinc-finger</keyword>
<evidence type="ECO:0000313" key="11">
    <source>
        <dbReference type="RefSeq" id="XP_052751688.1"/>
    </source>
</evidence>
<dbReference type="InterPro" id="IPR013087">
    <property type="entry name" value="Znf_C2H2_type"/>
</dbReference>
<evidence type="ECO:0000256" key="7">
    <source>
        <dbReference type="PROSITE-ProRule" id="PRU00042"/>
    </source>
</evidence>
<feature type="compositionally biased region" description="Acidic residues" evidence="8">
    <location>
        <begin position="383"/>
        <end position="425"/>
    </location>
</feature>
<keyword evidence="6" id="KW-0539">Nucleus</keyword>
<dbReference type="RefSeq" id="XP_052751689.1">
    <property type="nucleotide sequence ID" value="XM_052895729.1"/>
</dbReference>
<gene>
    <name evidence="11 12" type="primary">LOC113514115</name>
</gene>
<feature type="domain" description="C2H2-type" evidence="9">
    <location>
        <begin position="276"/>
        <end position="303"/>
    </location>
</feature>
<keyword evidence="5" id="KW-0862">Zinc</keyword>
<evidence type="ECO:0000256" key="3">
    <source>
        <dbReference type="ARBA" id="ARBA00022737"/>
    </source>
</evidence>
<feature type="domain" description="C2H2-type" evidence="9">
    <location>
        <begin position="186"/>
        <end position="213"/>
    </location>
</feature>
<dbReference type="Pfam" id="PF00096">
    <property type="entry name" value="zf-C2H2"/>
    <property type="match status" value="2"/>
</dbReference>
<feature type="domain" description="C2H2-type" evidence="9">
    <location>
        <begin position="158"/>
        <end position="185"/>
    </location>
</feature>
<dbReference type="PROSITE" id="PS50157">
    <property type="entry name" value="ZINC_FINGER_C2H2_2"/>
    <property type="match status" value="4"/>
</dbReference>